<dbReference type="GO" id="GO:0016811">
    <property type="term" value="F:hydrolase activity, acting on carbon-nitrogen (but not peptide) bonds, in linear amides"/>
    <property type="evidence" value="ECO:0007669"/>
    <property type="project" value="InterPro"/>
</dbReference>
<name>A0A4R4WN16_9ACTN</name>
<evidence type="ECO:0000313" key="2">
    <source>
        <dbReference type="Proteomes" id="UP000294543"/>
    </source>
</evidence>
<keyword evidence="1" id="KW-0378">Hydrolase</keyword>
<dbReference type="InterPro" id="IPR044668">
    <property type="entry name" value="PuuD-like"/>
</dbReference>
<dbReference type="Proteomes" id="UP000294543">
    <property type="component" value="Unassembled WGS sequence"/>
</dbReference>
<dbReference type="GO" id="GO:0005829">
    <property type="term" value="C:cytosol"/>
    <property type="evidence" value="ECO:0007669"/>
    <property type="project" value="TreeGrafter"/>
</dbReference>
<dbReference type="PANTHER" id="PTHR43235">
    <property type="entry name" value="GLUTAMINE AMIDOTRANSFERASE PB2B2.05-RELATED"/>
    <property type="match status" value="1"/>
</dbReference>
<dbReference type="SUPFAM" id="SSF52317">
    <property type="entry name" value="Class I glutamine amidotransferase-like"/>
    <property type="match status" value="1"/>
</dbReference>
<sequence length="228" mass="24591">MTHGAKSLIIITAGDRTPARPYEAAIEHAGGVPRTITPSQGTLALPADATALVLAGGASVEPARYASPVEDGVTVKLDLERDRLEWAMLDQALDRGLPVLAICRGLQMVNVYFGGELHQDLTRTPYTVNHRPDASRTEVTHTVTAKGGRLGELFSPDQFGVNSIHKQGVKLLAEGLDATVYSEDGLVEGLEHTEHRILAVQWHPEELIHTSPESRALFADLIGKATPR</sequence>
<keyword evidence="2" id="KW-1185">Reference proteome</keyword>
<dbReference type="CDD" id="cd01745">
    <property type="entry name" value="GATase1_2"/>
    <property type="match status" value="1"/>
</dbReference>
<gene>
    <name evidence="1" type="ORF">E1294_18770</name>
</gene>
<dbReference type="PROSITE" id="PS51273">
    <property type="entry name" value="GATASE_TYPE_1"/>
    <property type="match status" value="1"/>
</dbReference>
<dbReference type="AlphaFoldDB" id="A0A4R4WN16"/>
<dbReference type="PANTHER" id="PTHR43235:SF1">
    <property type="entry name" value="GLUTAMINE AMIDOTRANSFERASE PB2B2.05-RELATED"/>
    <property type="match status" value="1"/>
</dbReference>
<dbReference type="OrthoDB" id="9813383at2"/>
<dbReference type="InterPro" id="IPR011697">
    <property type="entry name" value="Peptidase_C26"/>
</dbReference>
<evidence type="ECO:0000313" key="1">
    <source>
        <dbReference type="EMBL" id="TDD20091.1"/>
    </source>
</evidence>
<dbReference type="Pfam" id="PF07722">
    <property type="entry name" value="Peptidase_C26"/>
    <property type="match status" value="1"/>
</dbReference>
<accession>A0A4R4WN16</accession>
<reference evidence="1 2" key="1">
    <citation type="submission" date="2019-03" db="EMBL/GenBank/DDBJ databases">
        <title>Draft genome sequences of novel Actinobacteria.</title>
        <authorList>
            <person name="Sahin N."/>
            <person name="Ay H."/>
            <person name="Saygin H."/>
        </authorList>
    </citation>
    <scope>NUCLEOTIDE SEQUENCE [LARGE SCALE GENOMIC DNA]</scope>
    <source>
        <strain evidence="1 2">KC712</strain>
    </source>
</reference>
<dbReference type="EMBL" id="SMKP01000049">
    <property type="protein sequence ID" value="TDD20091.1"/>
    <property type="molecule type" value="Genomic_DNA"/>
</dbReference>
<comment type="caution">
    <text evidence="1">The sequence shown here is derived from an EMBL/GenBank/DDBJ whole genome shotgun (WGS) entry which is preliminary data.</text>
</comment>
<organism evidence="1 2">
    <name type="scientific">Nonomuraea diastatica</name>
    <dbReference type="NCBI Taxonomy" id="1848329"/>
    <lineage>
        <taxon>Bacteria</taxon>
        <taxon>Bacillati</taxon>
        <taxon>Actinomycetota</taxon>
        <taxon>Actinomycetes</taxon>
        <taxon>Streptosporangiales</taxon>
        <taxon>Streptosporangiaceae</taxon>
        <taxon>Nonomuraea</taxon>
    </lineage>
</organism>
<dbReference type="InterPro" id="IPR029062">
    <property type="entry name" value="Class_I_gatase-like"/>
</dbReference>
<dbReference type="Gene3D" id="3.40.50.880">
    <property type="match status" value="1"/>
</dbReference>
<protein>
    <submittedName>
        <fullName evidence="1">Gamma-glutamyl-gamma-aminobutyrate hydrolase family protein</fullName>
    </submittedName>
</protein>
<proteinExistence type="predicted"/>